<dbReference type="Pfam" id="PF21715">
    <property type="entry name" value="CggR_N"/>
    <property type="match status" value="1"/>
</dbReference>
<dbReference type="GO" id="GO:0003677">
    <property type="term" value="F:DNA binding"/>
    <property type="evidence" value="ECO:0007669"/>
    <property type="project" value="UniProtKB-KW"/>
</dbReference>
<evidence type="ECO:0000256" key="1">
    <source>
        <dbReference type="ARBA" id="ARBA00010466"/>
    </source>
</evidence>
<evidence type="ECO:0000256" key="3">
    <source>
        <dbReference type="ARBA" id="ARBA00023125"/>
    </source>
</evidence>
<feature type="domain" description="Sugar-binding" evidence="5">
    <location>
        <begin position="90"/>
        <end position="337"/>
    </location>
</feature>
<dbReference type="SUPFAM" id="SSF100950">
    <property type="entry name" value="NagB/RpiA/CoA transferase-like"/>
    <property type="match status" value="1"/>
</dbReference>
<protein>
    <submittedName>
        <fullName evidence="7">Central glycolytic genes regulator</fullName>
    </submittedName>
</protein>
<dbReference type="Pfam" id="PF04198">
    <property type="entry name" value="Sugar-bind"/>
    <property type="match status" value="1"/>
</dbReference>
<keyword evidence="8" id="KW-1185">Reference proteome</keyword>
<dbReference type="InterPro" id="IPR051054">
    <property type="entry name" value="SorC_transcr_regulators"/>
</dbReference>
<dbReference type="GO" id="GO:0030246">
    <property type="term" value="F:carbohydrate binding"/>
    <property type="evidence" value="ECO:0007669"/>
    <property type="project" value="InterPro"/>
</dbReference>
<organism evidence="7 8">
    <name type="scientific">Paranoxybacillus vitaminiphilus</name>
    <dbReference type="NCBI Taxonomy" id="581036"/>
    <lineage>
        <taxon>Bacteria</taxon>
        <taxon>Bacillati</taxon>
        <taxon>Bacillota</taxon>
        <taxon>Bacilli</taxon>
        <taxon>Bacillales</taxon>
        <taxon>Anoxybacillaceae</taxon>
        <taxon>Paranoxybacillus</taxon>
    </lineage>
</organism>
<dbReference type="InterPro" id="IPR037171">
    <property type="entry name" value="NagB/RpiA_transferase-like"/>
</dbReference>
<dbReference type="EMBL" id="QLMH01000005">
    <property type="protein sequence ID" value="RAK19988.1"/>
    <property type="molecule type" value="Genomic_DNA"/>
</dbReference>
<evidence type="ECO:0000259" key="6">
    <source>
        <dbReference type="Pfam" id="PF21715"/>
    </source>
</evidence>
<comment type="caution">
    <text evidence="7">The sequence shown here is derived from an EMBL/GenBank/DDBJ whole genome shotgun (WGS) entry which is preliminary data.</text>
</comment>
<evidence type="ECO:0000259" key="5">
    <source>
        <dbReference type="Pfam" id="PF04198"/>
    </source>
</evidence>
<dbReference type="Gene3D" id="3.40.50.1360">
    <property type="match status" value="1"/>
</dbReference>
<dbReference type="InterPro" id="IPR048715">
    <property type="entry name" value="CggR_N"/>
</dbReference>
<dbReference type="InterPro" id="IPR036388">
    <property type="entry name" value="WH-like_DNA-bd_sf"/>
</dbReference>
<dbReference type="PANTHER" id="PTHR34294">
    <property type="entry name" value="TRANSCRIPTIONAL REGULATOR-RELATED"/>
    <property type="match status" value="1"/>
</dbReference>
<dbReference type="AlphaFoldDB" id="A0A327YFZ0"/>
<proteinExistence type="inferred from homology"/>
<evidence type="ECO:0000256" key="2">
    <source>
        <dbReference type="ARBA" id="ARBA00023015"/>
    </source>
</evidence>
<name>A0A327YFZ0_9BACL</name>
<dbReference type="InterPro" id="IPR036390">
    <property type="entry name" value="WH_DNA-bd_sf"/>
</dbReference>
<dbReference type="RefSeq" id="WP_111645019.1">
    <property type="nucleotide sequence ID" value="NZ_QLMH01000005.1"/>
</dbReference>
<reference evidence="7 8" key="1">
    <citation type="submission" date="2018-06" db="EMBL/GenBank/DDBJ databases">
        <title>Genomic Encyclopedia of Type Strains, Phase III (KMG-III): the genomes of soil and plant-associated and newly described type strains.</title>
        <authorList>
            <person name="Whitman W."/>
        </authorList>
    </citation>
    <scope>NUCLEOTIDE SEQUENCE [LARGE SCALE GENOMIC DNA]</scope>
    <source>
        <strain evidence="7 8">CGMCC 1.8979</strain>
    </source>
</reference>
<dbReference type="SUPFAM" id="SSF46785">
    <property type="entry name" value="Winged helix' DNA-binding domain"/>
    <property type="match status" value="1"/>
</dbReference>
<evidence type="ECO:0000256" key="4">
    <source>
        <dbReference type="ARBA" id="ARBA00023163"/>
    </source>
</evidence>
<sequence>MQTLIDAQKKLLPDLLEIMQKRYQILHHIRLMQPIGRRVLSTNLGISERVLRSEVQFLKEQNLIDISSAGMSVTPEGSELLKNLEDMMKEVSGLKDLERKIKSLLDIKDVIVVAGDSDLSPWVKKEMGRACVACMKERLTSQSIVAVTGGTTLAAVAEMMTPELKQIDILFVPARGGLGEDVKNQANTICARMAEKAMGNYRLLHVPDQLSDEAYQSMIEEPAIKEVLDLIRSSNMVIHGIGDAITMAERRKTASEEIEKIKQRRAVAEAFGYYFNQEGEVVHKVKTMGIQLEDVKKVEHVIAVAGGASKAKAIKAYMKQAHHSVLITDEGAARELIRE</sequence>
<gene>
    <name evidence="7" type="ORF">B0I26_105171</name>
</gene>
<evidence type="ECO:0000313" key="8">
    <source>
        <dbReference type="Proteomes" id="UP000248555"/>
    </source>
</evidence>
<dbReference type="PANTHER" id="PTHR34294:SF5">
    <property type="entry name" value="CENTRAL GLYCOLYTIC GENES REGULATOR"/>
    <property type="match status" value="1"/>
</dbReference>
<dbReference type="Gene3D" id="1.10.10.10">
    <property type="entry name" value="Winged helix-like DNA-binding domain superfamily/Winged helix DNA-binding domain"/>
    <property type="match status" value="1"/>
</dbReference>
<accession>A0A327YFZ0</accession>
<keyword evidence="2" id="KW-0805">Transcription regulation</keyword>
<dbReference type="OrthoDB" id="9793820at2"/>
<feature type="domain" description="CggR N-terminal DNA binding" evidence="6">
    <location>
        <begin position="18"/>
        <end position="88"/>
    </location>
</feature>
<dbReference type="InterPro" id="IPR007324">
    <property type="entry name" value="Sugar-bd_dom_put"/>
</dbReference>
<evidence type="ECO:0000313" key="7">
    <source>
        <dbReference type="EMBL" id="RAK19988.1"/>
    </source>
</evidence>
<comment type="similarity">
    <text evidence="1">Belongs to the SorC transcriptional regulatory family.</text>
</comment>
<dbReference type="Proteomes" id="UP000248555">
    <property type="component" value="Unassembled WGS sequence"/>
</dbReference>
<keyword evidence="4" id="KW-0804">Transcription</keyword>
<keyword evidence="3" id="KW-0238">DNA-binding</keyword>